<keyword evidence="3" id="KW-1133">Transmembrane helix</keyword>
<organism evidence="4 5">
    <name type="scientific">Colletotrichum zoysiae</name>
    <dbReference type="NCBI Taxonomy" id="1216348"/>
    <lineage>
        <taxon>Eukaryota</taxon>
        <taxon>Fungi</taxon>
        <taxon>Dikarya</taxon>
        <taxon>Ascomycota</taxon>
        <taxon>Pezizomycotina</taxon>
        <taxon>Sordariomycetes</taxon>
        <taxon>Hypocreomycetidae</taxon>
        <taxon>Glomerellales</taxon>
        <taxon>Glomerellaceae</taxon>
        <taxon>Colletotrichum</taxon>
        <taxon>Colletotrichum graminicola species complex</taxon>
    </lineage>
</organism>
<feature type="transmembrane region" description="Helical" evidence="3">
    <location>
        <begin position="34"/>
        <end position="55"/>
    </location>
</feature>
<sequence>MGEEQTFEQESDGLLSHSKRSRYSGCRWGSLGKWFTFLSVSLNIIFAGFGLAYWIGAVYIRPSSYETGFNSDLEAIKSQIQLTQQDFTGGVKLDKDGKFFTDHDSQIYVAAPSPEVDNAWYELLTGLNIDLKEPGKSLSEKTFQWPDSGLYFTGLEVFHSLHCLNRLRQALYPRYYDVFNDPNDPSREDHIGHCINHLRQAIQCHGDLTPMEWRRVGKKIILNTETRHTCRDFDRIREWAAQRQTNLENIRSVQNGSLFIVD</sequence>
<evidence type="ECO:0000256" key="2">
    <source>
        <dbReference type="ARBA" id="ARBA00035112"/>
    </source>
</evidence>
<dbReference type="PANTHER" id="PTHR33365">
    <property type="entry name" value="YALI0B05434P"/>
    <property type="match status" value="1"/>
</dbReference>
<evidence type="ECO:0000313" key="4">
    <source>
        <dbReference type="EMBL" id="KAK2030364.1"/>
    </source>
</evidence>
<dbReference type="PANTHER" id="PTHR33365:SF4">
    <property type="entry name" value="CYCLOCHLOROTINE BIOSYNTHESIS PROTEIN O"/>
    <property type="match status" value="1"/>
</dbReference>
<keyword evidence="5" id="KW-1185">Reference proteome</keyword>
<keyword evidence="3" id="KW-0812">Transmembrane</keyword>
<proteinExistence type="inferred from homology"/>
<keyword evidence="3" id="KW-0472">Membrane</keyword>
<reference evidence="4" key="1">
    <citation type="submission" date="2021-06" db="EMBL/GenBank/DDBJ databases">
        <title>Comparative genomics, transcriptomics and evolutionary studies reveal genomic signatures of adaptation to plant cell wall in hemibiotrophic fungi.</title>
        <authorList>
            <consortium name="DOE Joint Genome Institute"/>
            <person name="Baroncelli R."/>
            <person name="Diaz J.F."/>
            <person name="Benocci T."/>
            <person name="Peng M."/>
            <person name="Battaglia E."/>
            <person name="Haridas S."/>
            <person name="Andreopoulos W."/>
            <person name="Labutti K."/>
            <person name="Pangilinan J."/>
            <person name="Floch G.L."/>
            <person name="Makela M.R."/>
            <person name="Henrissat B."/>
            <person name="Grigoriev I.V."/>
            <person name="Crouch J.A."/>
            <person name="De Vries R.P."/>
            <person name="Sukno S.A."/>
            <person name="Thon M.R."/>
        </authorList>
    </citation>
    <scope>NUCLEOTIDE SEQUENCE</scope>
    <source>
        <strain evidence="4">MAFF235873</strain>
    </source>
</reference>
<dbReference type="Proteomes" id="UP001232148">
    <property type="component" value="Unassembled WGS sequence"/>
</dbReference>
<evidence type="ECO:0000256" key="1">
    <source>
        <dbReference type="ARBA" id="ARBA00004685"/>
    </source>
</evidence>
<gene>
    <name evidence="4" type="ORF">LX32DRAFT_328132</name>
</gene>
<dbReference type="EMBL" id="MU842852">
    <property type="protein sequence ID" value="KAK2030364.1"/>
    <property type="molecule type" value="Genomic_DNA"/>
</dbReference>
<evidence type="ECO:0000313" key="5">
    <source>
        <dbReference type="Proteomes" id="UP001232148"/>
    </source>
</evidence>
<comment type="similarity">
    <text evidence="2">Belongs to the ustYa family.</text>
</comment>
<name>A0AAD9HM90_9PEZI</name>
<dbReference type="AlphaFoldDB" id="A0AAD9HM90"/>
<dbReference type="InterPro" id="IPR021765">
    <property type="entry name" value="UstYa-like"/>
</dbReference>
<evidence type="ECO:0000256" key="3">
    <source>
        <dbReference type="SAM" id="Phobius"/>
    </source>
</evidence>
<dbReference type="GO" id="GO:0043386">
    <property type="term" value="P:mycotoxin biosynthetic process"/>
    <property type="evidence" value="ECO:0007669"/>
    <property type="project" value="InterPro"/>
</dbReference>
<accession>A0AAD9HM90</accession>
<protein>
    <recommendedName>
        <fullName evidence="6">Tat pathway signal sequence</fullName>
    </recommendedName>
</protein>
<comment type="caution">
    <text evidence="4">The sequence shown here is derived from an EMBL/GenBank/DDBJ whole genome shotgun (WGS) entry which is preliminary data.</text>
</comment>
<dbReference type="Pfam" id="PF11807">
    <property type="entry name" value="UstYa"/>
    <property type="match status" value="1"/>
</dbReference>
<comment type="pathway">
    <text evidence="1">Mycotoxin biosynthesis.</text>
</comment>
<evidence type="ECO:0008006" key="6">
    <source>
        <dbReference type="Google" id="ProtNLM"/>
    </source>
</evidence>